<name>A0ABN2Q0U5_9PSEU</name>
<evidence type="ECO:0000313" key="1">
    <source>
        <dbReference type="EMBL" id="GAA1940324.1"/>
    </source>
</evidence>
<reference evidence="1 2" key="1">
    <citation type="journal article" date="2019" name="Int. J. Syst. Evol. Microbiol.">
        <title>The Global Catalogue of Microorganisms (GCM) 10K type strain sequencing project: providing services to taxonomists for standard genome sequencing and annotation.</title>
        <authorList>
            <consortium name="The Broad Institute Genomics Platform"/>
            <consortium name="The Broad Institute Genome Sequencing Center for Infectious Disease"/>
            <person name="Wu L."/>
            <person name="Ma J."/>
        </authorList>
    </citation>
    <scope>NUCLEOTIDE SEQUENCE [LARGE SCALE GENOMIC DNA]</scope>
    <source>
        <strain evidence="1 2">JCM 14545</strain>
    </source>
</reference>
<proteinExistence type="predicted"/>
<dbReference type="InterPro" id="IPR009899">
    <property type="entry name" value="ArdA"/>
</dbReference>
<dbReference type="RefSeq" id="WP_344412762.1">
    <property type="nucleotide sequence ID" value="NZ_BAAANN010000002.1"/>
</dbReference>
<keyword evidence="2" id="KW-1185">Reference proteome</keyword>
<organism evidence="1 2">
    <name type="scientific">Amycolatopsis minnesotensis</name>
    <dbReference type="NCBI Taxonomy" id="337894"/>
    <lineage>
        <taxon>Bacteria</taxon>
        <taxon>Bacillati</taxon>
        <taxon>Actinomycetota</taxon>
        <taxon>Actinomycetes</taxon>
        <taxon>Pseudonocardiales</taxon>
        <taxon>Pseudonocardiaceae</taxon>
        <taxon>Amycolatopsis</taxon>
    </lineage>
</organism>
<sequence length="200" mass="22210">MALRLPGAFGQRLAETEIMSSYPSIYVASLGDYNCGRLHGTWIELDVYTLTLDDVMEKVSAMLKASPSVAVGATDVAEEYAVHDAEGFGKYDVGEFDSIERLYRIAELMTENGEAFSAWLAEKGDLEEAEETWEDAYRITVDSVTCWAYEDFAEMHPEAAKAADDLHYLEFDPDAYILGLETDGYTFLALANGETAIFCE</sequence>
<comment type="caution">
    <text evidence="1">The sequence shown here is derived from an EMBL/GenBank/DDBJ whole genome shotgun (WGS) entry which is preliminary data.</text>
</comment>
<accession>A0ABN2Q0U5</accession>
<dbReference type="Pfam" id="PF07275">
    <property type="entry name" value="ArdA"/>
    <property type="match status" value="1"/>
</dbReference>
<dbReference type="Gene3D" id="3.10.20.480">
    <property type="entry name" value="Antirestriction protein ArdA, domain 1"/>
    <property type="match status" value="1"/>
</dbReference>
<gene>
    <name evidence="1" type="ORF">GCM10009754_04360</name>
</gene>
<dbReference type="Proteomes" id="UP001501116">
    <property type="component" value="Unassembled WGS sequence"/>
</dbReference>
<dbReference type="InterPro" id="IPR041895">
    <property type="entry name" value="ArdA_dom1"/>
</dbReference>
<evidence type="ECO:0000313" key="2">
    <source>
        <dbReference type="Proteomes" id="UP001501116"/>
    </source>
</evidence>
<protein>
    <submittedName>
        <fullName evidence="1">Antirestriction protein ArdA</fullName>
    </submittedName>
</protein>
<dbReference type="EMBL" id="BAAANN010000002">
    <property type="protein sequence ID" value="GAA1940324.1"/>
    <property type="molecule type" value="Genomic_DNA"/>
</dbReference>